<dbReference type="EMBL" id="JANJYI010000008">
    <property type="protein sequence ID" value="KAK2638882.1"/>
    <property type="molecule type" value="Genomic_DNA"/>
</dbReference>
<protein>
    <submittedName>
        <fullName evidence="2">Uncharacterized protein</fullName>
    </submittedName>
</protein>
<organism evidence="2 3">
    <name type="scientific">Dipteronia dyeriana</name>
    <dbReference type="NCBI Taxonomy" id="168575"/>
    <lineage>
        <taxon>Eukaryota</taxon>
        <taxon>Viridiplantae</taxon>
        <taxon>Streptophyta</taxon>
        <taxon>Embryophyta</taxon>
        <taxon>Tracheophyta</taxon>
        <taxon>Spermatophyta</taxon>
        <taxon>Magnoliopsida</taxon>
        <taxon>eudicotyledons</taxon>
        <taxon>Gunneridae</taxon>
        <taxon>Pentapetalae</taxon>
        <taxon>rosids</taxon>
        <taxon>malvids</taxon>
        <taxon>Sapindales</taxon>
        <taxon>Sapindaceae</taxon>
        <taxon>Hippocastanoideae</taxon>
        <taxon>Acereae</taxon>
        <taxon>Dipteronia</taxon>
    </lineage>
</organism>
<dbReference type="AlphaFoldDB" id="A0AAD9WQM8"/>
<name>A0AAD9WQM8_9ROSI</name>
<accession>A0AAD9WQM8</accession>
<comment type="caution">
    <text evidence="2">The sequence shown here is derived from an EMBL/GenBank/DDBJ whole genome shotgun (WGS) entry which is preliminary data.</text>
</comment>
<sequence>MSRGHPATSFIIRHYGRHSSSPLTKSKHKPHSATESPFVVTTSRSSVIVVVAIHHSSPVNQRSLEHSSLVIVAIHHSSSS</sequence>
<gene>
    <name evidence="2" type="ORF">Ddye_026677</name>
</gene>
<dbReference type="Proteomes" id="UP001280121">
    <property type="component" value="Unassembled WGS sequence"/>
</dbReference>
<keyword evidence="3" id="KW-1185">Reference proteome</keyword>
<proteinExistence type="predicted"/>
<evidence type="ECO:0000313" key="3">
    <source>
        <dbReference type="Proteomes" id="UP001280121"/>
    </source>
</evidence>
<evidence type="ECO:0000256" key="1">
    <source>
        <dbReference type="SAM" id="MobiDB-lite"/>
    </source>
</evidence>
<feature type="region of interest" description="Disordered" evidence="1">
    <location>
        <begin position="1"/>
        <end position="38"/>
    </location>
</feature>
<reference evidence="2" key="1">
    <citation type="journal article" date="2023" name="Plant J.">
        <title>Genome sequences and population genomics provide insights into the demographic history, inbreeding, and mutation load of two 'living fossil' tree species of Dipteronia.</title>
        <authorList>
            <person name="Feng Y."/>
            <person name="Comes H.P."/>
            <person name="Chen J."/>
            <person name="Zhu S."/>
            <person name="Lu R."/>
            <person name="Zhang X."/>
            <person name="Li P."/>
            <person name="Qiu J."/>
            <person name="Olsen K.M."/>
            <person name="Qiu Y."/>
        </authorList>
    </citation>
    <scope>NUCLEOTIDE SEQUENCE</scope>
    <source>
        <strain evidence="2">KIB01</strain>
    </source>
</reference>
<evidence type="ECO:0000313" key="2">
    <source>
        <dbReference type="EMBL" id="KAK2638882.1"/>
    </source>
</evidence>